<feature type="transmembrane region" description="Helical" evidence="2">
    <location>
        <begin position="257"/>
        <end position="276"/>
    </location>
</feature>
<dbReference type="AlphaFoldDB" id="A0AAU8N512"/>
<evidence type="ECO:0000256" key="2">
    <source>
        <dbReference type="SAM" id="Phobius"/>
    </source>
</evidence>
<dbReference type="Pfam" id="PF14256">
    <property type="entry name" value="YwiC"/>
    <property type="match status" value="1"/>
</dbReference>
<feature type="transmembrane region" description="Helical" evidence="2">
    <location>
        <begin position="61"/>
        <end position="82"/>
    </location>
</feature>
<evidence type="ECO:0000313" key="3">
    <source>
        <dbReference type="EMBL" id="XCP82480.1"/>
    </source>
</evidence>
<feature type="transmembrane region" description="Helical" evidence="2">
    <location>
        <begin position="231"/>
        <end position="251"/>
    </location>
</feature>
<dbReference type="EMBL" id="CP159989">
    <property type="protein sequence ID" value="XCP82480.1"/>
    <property type="molecule type" value="Genomic_DNA"/>
</dbReference>
<keyword evidence="2" id="KW-0812">Transmembrane</keyword>
<feature type="transmembrane region" description="Helical" evidence="2">
    <location>
        <begin position="288"/>
        <end position="308"/>
    </location>
</feature>
<sequence>MTQTRPSAPARRAPGRPGREPRPTQEQIRRQPGRRAWVPNQHGAWAMLIVPPMVGWVVGGWSWLNLLLLPAWWNGYLTYWAWSQWLRTRSARKRALLIPPLVTYTSLTAGLGLLTTLLAPYLLQWAVPMLPLLGIAAHEVWRGRERSLASGLSTTTAASLMAGITYHLAVQGRGGFLGTGEGATALAGASPNGELTGWAWSWMATALITAYFAGTVPYIKSMIRERFNYRLLAWTVGAHAVVAAGALWLAVGGWLPWAHAILWVVLAVRAWVMPALQWRQVRLKHRPLRPGTMGIAEMLFCVLFLVTIA</sequence>
<dbReference type="InterPro" id="IPR025576">
    <property type="entry name" value="YwiC"/>
</dbReference>
<protein>
    <submittedName>
        <fullName evidence="3">YwiC-like family protein</fullName>
    </submittedName>
</protein>
<gene>
    <name evidence="3" type="ORF">ABXS69_00720</name>
</gene>
<feature type="transmembrane region" description="Helical" evidence="2">
    <location>
        <begin position="121"/>
        <end position="141"/>
    </location>
</feature>
<feature type="compositionally biased region" description="Basic and acidic residues" evidence="1">
    <location>
        <begin position="17"/>
        <end position="29"/>
    </location>
</feature>
<reference evidence="3" key="1">
    <citation type="submission" date="2024-05" db="EMBL/GenBank/DDBJ databases">
        <title>Draft genome assemblies of 36 bacteria isolated from hibernating arctic ground squirrels.</title>
        <authorList>
            <person name="McKee H."/>
            <person name="Mullen L."/>
            <person name="Drown D.M."/>
            <person name="Duddleston K.N."/>
        </authorList>
    </citation>
    <scope>NUCLEOTIDE SEQUENCE</scope>
    <source>
        <strain evidence="3">AR004</strain>
    </source>
</reference>
<feature type="compositionally biased region" description="Low complexity" evidence="1">
    <location>
        <begin position="1"/>
        <end position="16"/>
    </location>
</feature>
<feature type="region of interest" description="Disordered" evidence="1">
    <location>
        <begin position="1"/>
        <end position="33"/>
    </location>
</feature>
<dbReference type="RefSeq" id="WP_366180720.1">
    <property type="nucleotide sequence ID" value="NZ_CP159989.1"/>
</dbReference>
<keyword evidence="2" id="KW-1133">Transmembrane helix</keyword>
<evidence type="ECO:0000256" key="1">
    <source>
        <dbReference type="SAM" id="MobiDB-lite"/>
    </source>
</evidence>
<feature type="transmembrane region" description="Helical" evidence="2">
    <location>
        <begin position="148"/>
        <end position="169"/>
    </location>
</feature>
<feature type="transmembrane region" description="Helical" evidence="2">
    <location>
        <begin position="94"/>
        <end position="115"/>
    </location>
</feature>
<accession>A0AAU8N512</accession>
<keyword evidence="2" id="KW-0472">Membrane</keyword>
<name>A0AAU8N512_9ACTO</name>
<organism evidence="3">
    <name type="scientific">Actinomyces timonensis</name>
    <dbReference type="NCBI Taxonomy" id="1288391"/>
    <lineage>
        <taxon>Bacteria</taxon>
        <taxon>Bacillati</taxon>
        <taxon>Actinomycetota</taxon>
        <taxon>Actinomycetes</taxon>
        <taxon>Actinomycetales</taxon>
        <taxon>Actinomycetaceae</taxon>
        <taxon>Actinomyces</taxon>
    </lineage>
</organism>
<feature type="transmembrane region" description="Helical" evidence="2">
    <location>
        <begin position="199"/>
        <end position="219"/>
    </location>
</feature>
<proteinExistence type="predicted"/>